<feature type="chain" id="PRO_5012520615" evidence="1">
    <location>
        <begin position="21"/>
        <end position="294"/>
    </location>
</feature>
<evidence type="ECO:0000313" key="2">
    <source>
        <dbReference type="EMBL" id="CRL07400.1"/>
    </source>
</evidence>
<gene>
    <name evidence="2" type="ORF">CLUMA_CG020373</name>
</gene>
<keyword evidence="1" id="KW-0732">Signal</keyword>
<sequence>MENYLISKFILLLCVSSIFGALNKTDITINDIKNALPDGVTFPPEFADAELPNIDDAKKLFKDKCIKVSGSDAAYEEVTQATTTVMDCIQNLVNFSSIPDEIERAKPNGNIDTVFNKYCLKRGDALDCIHDFTESIDPCLTAEEKEQKVLFMNISKTLLEFICHENGNHIALFIAEEGPECFSSKQDELQDCFNITMGKYFNNEMPTIDNLPSLVIKEENCIDMDKLEACVVKELEKCKESTPANLMEALFRFVRKETPCKQYLKTPDQKSDSNIISIGKVMIVLAFALTFSKY</sequence>
<dbReference type="PANTHER" id="PTHR20997">
    <property type="entry name" value="EG:BACR42I17.2 PROTEIN-RELATED"/>
    <property type="match status" value="1"/>
</dbReference>
<dbReference type="OrthoDB" id="6512861at2759"/>
<accession>A0A1J1J4R8</accession>
<dbReference type="STRING" id="568069.A0A1J1J4R8"/>
<dbReference type="InterPro" id="IPR009832">
    <property type="entry name" value="DUF1397"/>
</dbReference>
<feature type="signal peptide" evidence="1">
    <location>
        <begin position="1"/>
        <end position="20"/>
    </location>
</feature>
<name>A0A1J1J4R8_9DIPT</name>
<dbReference type="Proteomes" id="UP000183832">
    <property type="component" value="Unassembled WGS sequence"/>
</dbReference>
<reference evidence="2 3" key="1">
    <citation type="submission" date="2015-04" db="EMBL/GenBank/DDBJ databases">
        <authorList>
            <person name="Syromyatnikov M.Y."/>
            <person name="Popov V.N."/>
        </authorList>
    </citation>
    <scope>NUCLEOTIDE SEQUENCE [LARGE SCALE GENOMIC DNA]</scope>
</reference>
<proteinExistence type="predicted"/>
<dbReference type="PANTHER" id="PTHR20997:SF2">
    <property type="entry name" value="EG:BACR42I17.2 PROTEIN-RELATED"/>
    <property type="match status" value="1"/>
</dbReference>
<dbReference type="Pfam" id="PF07165">
    <property type="entry name" value="DUF1397"/>
    <property type="match status" value="1"/>
</dbReference>
<protein>
    <submittedName>
        <fullName evidence="2">CLUMA_CG020373, isoform A</fullName>
    </submittedName>
</protein>
<evidence type="ECO:0000313" key="3">
    <source>
        <dbReference type="Proteomes" id="UP000183832"/>
    </source>
</evidence>
<organism evidence="2 3">
    <name type="scientific">Clunio marinus</name>
    <dbReference type="NCBI Taxonomy" id="568069"/>
    <lineage>
        <taxon>Eukaryota</taxon>
        <taxon>Metazoa</taxon>
        <taxon>Ecdysozoa</taxon>
        <taxon>Arthropoda</taxon>
        <taxon>Hexapoda</taxon>
        <taxon>Insecta</taxon>
        <taxon>Pterygota</taxon>
        <taxon>Neoptera</taxon>
        <taxon>Endopterygota</taxon>
        <taxon>Diptera</taxon>
        <taxon>Nematocera</taxon>
        <taxon>Chironomoidea</taxon>
        <taxon>Chironomidae</taxon>
        <taxon>Clunio</taxon>
    </lineage>
</organism>
<keyword evidence="3" id="KW-1185">Reference proteome</keyword>
<evidence type="ECO:0000256" key="1">
    <source>
        <dbReference type="SAM" id="SignalP"/>
    </source>
</evidence>
<dbReference type="EMBL" id="CVRI01000070">
    <property type="protein sequence ID" value="CRL07400.1"/>
    <property type="molecule type" value="Genomic_DNA"/>
</dbReference>
<dbReference type="AlphaFoldDB" id="A0A1J1J4R8"/>